<proteinExistence type="predicted"/>
<dbReference type="Gene3D" id="3.60.10.10">
    <property type="entry name" value="Endonuclease/exonuclease/phosphatase"/>
    <property type="match status" value="1"/>
</dbReference>
<reference evidence="1 2" key="1">
    <citation type="submission" date="2023-08" db="EMBL/GenBank/DDBJ databases">
        <title>A Necator americanus chromosomal reference genome.</title>
        <authorList>
            <person name="Ilik V."/>
            <person name="Petrzelkova K.J."/>
            <person name="Pardy F."/>
            <person name="Fuh T."/>
            <person name="Niatou-Singa F.S."/>
            <person name="Gouil Q."/>
            <person name="Baker L."/>
            <person name="Ritchie M.E."/>
            <person name="Jex A.R."/>
            <person name="Gazzola D."/>
            <person name="Li H."/>
            <person name="Toshio Fujiwara R."/>
            <person name="Zhan B."/>
            <person name="Aroian R.V."/>
            <person name="Pafco B."/>
            <person name="Schwarz E.M."/>
        </authorList>
    </citation>
    <scope>NUCLEOTIDE SEQUENCE [LARGE SCALE GENOMIC DNA]</scope>
    <source>
        <strain evidence="1 2">Aroian</strain>
        <tissue evidence="1">Whole animal</tissue>
    </source>
</reference>
<sequence length="143" mass="16014">MEFLATTIRFVTLNYHMFSSELQQAALSKLPEYICVPFAVLQEARIRDRSIISVEDYTVYCGDADGKKLGGCAIAVRNDCNNLVEEYTSTSSVCAFVQLRVYRGHKLWVVSAQKPLKATTTTPMMKSVGLCLKYLKQASGRIM</sequence>
<evidence type="ECO:0000313" key="2">
    <source>
        <dbReference type="Proteomes" id="UP001303046"/>
    </source>
</evidence>
<accession>A0ABR1EIW2</accession>
<name>A0ABR1EIW2_NECAM</name>
<organism evidence="1 2">
    <name type="scientific">Necator americanus</name>
    <name type="common">Human hookworm</name>
    <dbReference type="NCBI Taxonomy" id="51031"/>
    <lineage>
        <taxon>Eukaryota</taxon>
        <taxon>Metazoa</taxon>
        <taxon>Ecdysozoa</taxon>
        <taxon>Nematoda</taxon>
        <taxon>Chromadorea</taxon>
        <taxon>Rhabditida</taxon>
        <taxon>Rhabditina</taxon>
        <taxon>Rhabditomorpha</taxon>
        <taxon>Strongyloidea</taxon>
        <taxon>Ancylostomatidae</taxon>
        <taxon>Bunostominae</taxon>
        <taxon>Necator</taxon>
    </lineage>
</organism>
<dbReference type="InterPro" id="IPR036691">
    <property type="entry name" value="Endo/exonu/phosph_ase_sf"/>
</dbReference>
<dbReference type="EMBL" id="JAVFWL010000006">
    <property type="protein sequence ID" value="KAK6762621.1"/>
    <property type="molecule type" value="Genomic_DNA"/>
</dbReference>
<keyword evidence="2" id="KW-1185">Reference proteome</keyword>
<dbReference type="Proteomes" id="UP001303046">
    <property type="component" value="Unassembled WGS sequence"/>
</dbReference>
<comment type="caution">
    <text evidence="1">The sequence shown here is derived from an EMBL/GenBank/DDBJ whole genome shotgun (WGS) entry which is preliminary data.</text>
</comment>
<gene>
    <name evidence="1" type="primary">Necator_chrX.g23536</name>
    <name evidence="1" type="ORF">RB195_023372</name>
</gene>
<evidence type="ECO:0000313" key="1">
    <source>
        <dbReference type="EMBL" id="KAK6762621.1"/>
    </source>
</evidence>
<evidence type="ECO:0008006" key="3">
    <source>
        <dbReference type="Google" id="ProtNLM"/>
    </source>
</evidence>
<protein>
    <recommendedName>
        <fullName evidence="3">Profilin</fullName>
    </recommendedName>
</protein>